<dbReference type="EMBL" id="CP035758">
    <property type="protein sequence ID" value="QBD76453.1"/>
    <property type="molecule type" value="Genomic_DNA"/>
</dbReference>
<sequence>MGTRPWILNLANEEQNLLLRLERTFPFLEEVGCKVGIGVVSGCDRVYISKEENLFIEEDRKLPLVTTEDIKSGEIRWSGNVLVNPFDDAGRLVSLDAYPELRKYFLLHQQAIKNRHVARRKTHDWYRTIDKVNISLRSQPELMIPDIKGEPFVVYDKGAYYPHHNLYFITSTSWDLHALKAVLQSAIATLFIGAYSVKMRGGYFRFQAQNIRKIRLPYWENVPEDVRVQLIQAGKNQDIAACNEAVFQLYDFSMLESQIF</sequence>
<name>A0A4P6JMT5_KTERU</name>
<keyword evidence="4" id="KW-0680">Restriction system</keyword>
<accession>A0A4P6JMT5</accession>
<dbReference type="EC" id="2.1.1.72" evidence="1"/>
<keyword evidence="9" id="KW-1185">Reference proteome</keyword>
<evidence type="ECO:0000256" key="2">
    <source>
        <dbReference type="ARBA" id="ARBA00022603"/>
    </source>
</evidence>
<dbReference type="RefSeq" id="WP_129887253.1">
    <property type="nucleotide sequence ID" value="NZ_CP035758.1"/>
</dbReference>
<evidence type="ECO:0000256" key="4">
    <source>
        <dbReference type="ARBA" id="ARBA00022747"/>
    </source>
</evidence>
<dbReference type="KEGG" id="kbs:EPA93_10695"/>
<evidence type="ECO:0000313" key="8">
    <source>
        <dbReference type="EMBL" id="QBD76453.1"/>
    </source>
</evidence>
<dbReference type="GO" id="GO:0009007">
    <property type="term" value="F:site-specific DNA-methyltransferase (adenine-specific) activity"/>
    <property type="evidence" value="ECO:0007669"/>
    <property type="project" value="UniProtKB-EC"/>
</dbReference>
<evidence type="ECO:0000256" key="5">
    <source>
        <dbReference type="ARBA" id="ARBA00023125"/>
    </source>
</evidence>
<dbReference type="GO" id="GO:0032259">
    <property type="term" value="P:methylation"/>
    <property type="evidence" value="ECO:0007669"/>
    <property type="project" value="UniProtKB-KW"/>
</dbReference>
<dbReference type="PANTHER" id="PTHR33841:SF6">
    <property type="entry name" value="TYPE II METHYLTRANSFERASE M.HINDII"/>
    <property type="match status" value="1"/>
</dbReference>
<keyword evidence="3" id="KW-0808">Transferase</keyword>
<feature type="domain" description="TaqI-like C-terminal specificity" evidence="7">
    <location>
        <begin position="64"/>
        <end position="214"/>
    </location>
</feature>
<evidence type="ECO:0000313" key="9">
    <source>
        <dbReference type="Proteomes" id="UP000290365"/>
    </source>
</evidence>
<evidence type="ECO:0000256" key="3">
    <source>
        <dbReference type="ARBA" id="ARBA00022679"/>
    </source>
</evidence>
<dbReference type="Pfam" id="PF12950">
    <property type="entry name" value="TaqI_C"/>
    <property type="match status" value="1"/>
</dbReference>
<evidence type="ECO:0000259" key="7">
    <source>
        <dbReference type="Pfam" id="PF12950"/>
    </source>
</evidence>
<dbReference type="GO" id="GO:0009307">
    <property type="term" value="P:DNA restriction-modification system"/>
    <property type="evidence" value="ECO:0007669"/>
    <property type="project" value="UniProtKB-KW"/>
</dbReference>
<organism evidence="8 9">
    <name type="scientific">Ktedonosporobacter rubrisoli</name>
    <dbReference type="NCBI Taxonomy" id="2509675"/>
    <lineage>
        <taxon>Bacteria</taxon>
        <taxon>Bacillati</taxon>
        <taxon>Chloroflexota</taxon>
        <taxon>Ktedonobacteria</taxon>
        <taxon>Ktedonobacterales</taxon>
        <taxon>Ktedonosporobacteraceae</taxon>
        <taxon>Ktedonosporobacter</taxon>
    </lineage>
</organism>
<dbReference type="PANTHER" id="PTHR33841">
    <property type="entry name" value="DNA METHYLTRANSFERASE YEEA-RELATED"/>
    <property type="match status" value="1"/>
</dbReference>
<dbReference type="AlphaFoldDB" id="A0A4P6JMT5"/>
<gene>
    <name evidence="8" type="ORF">EPA93_10695</name>
</gene>
<dbReference type="InterPro" id="IPR050953">
    <property type="entry name" value="N4_N6_ade-DNA_methylase"/>
</dbReference>
<dbReference type="Proteomes" id="UP000290365">
    <property type="component" value="Chromosome"/>
</dbReference>
<dbReference type="InterPro" id="IPR025931">
    <property type="entry name" value="TaqI_C"/>
</dbReference>
<dbReference type="OrthoDB" id="9815272at2"/>
<comment type="catalytic activity">
    <reaction evidence="6">
        <text>a 2'-deoxyadenosine in DNA + S-adenosyl-L-methionine = an N(6)-methyl-2'-deoxyadenosine in DNA + S-adenosyl-L-homocysteine + H(+)</text>
        <dbReference type="Rhea" id="RHEA:15197"/>
        <dbReference type="Rhea" id="RHEA-COMP:12418"/>
        <dbReference type="Rhea" id="RHEA-COMP:12419"/>
        <dbReference type="ChEBI" id="CHEBI:15378"/>
        <dbReference type="ChEBI" id="CHEBI:57856"/>
        <dbReference type="ChEBI" id="CHEBI:59789"/>
        <dbReference type="ChEBI" id="CHEBI:90615"/>
        <dbReference type="ChEBI" id="CHEBI:90616"/>
        <dbReference type="EC" id="2.1.1.72"/>
    </reaction>
</comment>
<reference evidence="8 9" key="1">
    <citation type="submission" date="2019-01" db="EMBL/GenBank/DDBJ databases">
        <title>Ktedonosporobacter rubrisoli SCAWS-G2.</title>
        <authorList>
            <person name="Huang Y."/>
            <person name="Yan B."/>
        </authorList>
    </citation>
    <scope>NUCLEOTIDE SEQUENCE [LARGE SCALE GENOMIC DNA]</scope>
    <source>
        <strain evidence="8 9">SCAWS-G2</strain>
    </source>
</reference>
<keyword evidence="2" id="KW-0489">Methyltransferase</keyword>
<dbReference type="GO" id="GO:0003677">
    <property type="term" value="F:DNA binding"/>
    <property type="evidence" value="ECO:0007669"/>
    <property type="project" value="UniProtKB-KW"/>
</dbReference>
<keyword evidence="5" id="KW-0238">DNA-binding</keyword>
<evidence type="ECO:0000256" key="6">
    <source>
        <dbReference type="ARBA" id="ARBA00047942"/>
    </source>
</evidence>
<proteinExistence type="predicted"/>
<evidence type="ECO:0000256" key="1">
    <source>
        <dbReference type="ARBA" id="ARBA00011900"/>
    </source>
</evidence>
<protein>
    <recommendedName>
        <fullName evidence="1">site-specific DNA-methyltransferase (adenine-specific)</fullName>
        <ecNumber evidence="1">2.1.1.72</ecNumber>
    </recommendedName>
</protein>